<name>A0A5J4JL89_9BACI</name>
<accession>A0A5J4JL89</accession>
<dbReference type="RefSeq" id="WP_151679865.1">
    <property type="nucleotide sequence ID" value="NZ_BKZP01000040.1"/>
</dbReference>
<comment type="caution">
    <text evidence="1">The sequence shown here is derived from an EMBL/GenBank/DDBJ whole genome shotgun (WGS) entry which is preliminary data.</text>
</comment>
<keyword evidence="2" id="KW-1185">Reference proteome</keyword>
<dbReference type="Pfam" id="PF14038">
    <property type="entry name" value="YqzE"/>
    <property type="match status" value="1"/>
</dbReference>
<dbReference type="Proteomes" id="UP000391919">
    <property type="component" value="Unassembled WGS sequence"/>
</dbReference>
<evidence type="ECO:0008006" key="3">
    <source>
        <dbReference type="Google" id="ProtNLM"/>
    </source>
</evidence>
<sequence length="58" mass="7095">MSTNDYVKFMTQTVMQHISTPKSERQQKRNQKKEEMPPFVERWFGIIPYVFSFLKRKP</sequence>
<dbReference type="EMBL" id="BKZQ01000049">
    <property type="protein sequence ID" value="GER71455.1"/>
    <property type="molecule type" value="Genomic_DNA"/>
</dbReference>
<protein>
    <recommendedName>
        <fullName evidence="3">YqzE family protein</fullName>
    </recommendedName>
</protein>
<organism evidence="1 2">
    <name type="scientific">Weizmannia acidilactici</name>
    <dbReference type="NCBI Taxonomy" id="2607726"/>
    <lineage>
        <taxon>Bacteria</taxon>
        <taxon>Bacillati</taxon>
        <taxon>Bacillota</taxon>
        <taxon>Bacilli</taxon>
        <taxon>Bacillales</taxon>
        <taxon>Bacillaceae</taxon>
        <taxon>Heyndrickxia</taxon>
    </lineage>
</organism>
<proteinExistence type="predicted"/>
<reference evidence="1 2" key="1">
    <citation type="submission" date="2019-09" db="EMBL/GenBank/DDBJ databases">
        <title>Draft genome sequence of Bacillus sp. JC-7.</title>
        <authorList>
            <person name="Tanaka N."/>
            <person name="Shiwa Y."/>
            <person name="Fujita N."/>
            <person name="Tanasupawat S."/>
        </authorList>
    </citation>
    <scope>NUCLEOTIDE SEQUENCE [LARGE SCALE GENOMIC DNA]</scope>
    <source>
        <strain evidence="1 2">JC-7</strain>
    </source>
</reference>
<evidence type="ECO:0000313" key="2">
    <source>
        <dbReference type="Proteomes" id="UP000391919"/>
    </source>
</evidence>
<evidence type="ECO:0000313" key="1">
    <source>
        <dbReference type="EMBL" id="GER71455.1"/>
    </source>
</evidence>
<gene>
    <name evidence="1" type="primary">yqzE</name>
    <name evidence="1" type="ORF">BpJC7_27580</name>
</gene>
<dbReference type="InterPro" id="IPR025622">
    <property type="entry name" value="YqzE"/>
</dbReference>
<dbReference type="AlphaFoldDB" id="A0A5J4JL89"/>